<dbReference type="SUPFAM" id="SSF58104">
    <property type="entry name" value="Methyl-accepting chemotaxis protein (MCP) signaling domain"/>
    <property type="match status" value="1"/>
</dbReference>
<evidence type="ECO:0000256" key="4">
    <source>
        <dbReference type="SAM" id="Phobius"/>
    </source>
</evidence>
<sequence length="709" mass="76182">MGSIKNRILIYFCTSVAVIILVILLAVNITLRGGIENQFQDLVQEATSREKERLSTYENFLNKHLSLVGKDMLSAALEIAGNKDLSENIDFVQLNVLSHYELQLKTNILLEEIAFSSRLENDEEQSSGMSSYALVESGKFDFAVIVSLKNEVLTAYPNNENSQVLADFCKAMDLAASARENAGQLHARNLSKEFLSAVGLTNQGKSYEREAAALISANLIKDEFDNTRAFLLTGKLYDHLEYALASFNEATGAPAAIFLGNQAASQAGFKVQDGRDIHEALKIGDNVSQKLLTEGVKAPVIASLAGNDYLVKTIPIKTDQGTVLGFALAGLPMNQVHAMENNLDQHGKNMLKKVAKWISGVGVLAMAAFILLSLFISEGITRPIRRIALMVRDMAEGDGDLTVRLKEEGRDELTDLAKWFNVFMGKLQAMVIEIKEGSELLAVSSSQISSTASELASSSAQTSSSISEISTTMEEVKQTAALTSEKAEVVADTADSAAQHSESGEKATHDALMGMNRVKEEMEFIAESIVKLSEQTQSIGDIIDAVGDLANESNLLSVNASIEAAKAGEYGKGFSVVAQEVKNLADQSKQATGQVRTILNDIQSATSTAVMATERGSKAVDSGVGLSSQSGQTIQDLVESVNQAARAAAQIAASNRQQMAGMDQLSQAMTSIKDASLQNVDGAKQLEGAISDMHELGQRMKELAGKFKV</sequence>
<dbReference type="PANTHER" id="PTHR32089:SF112">
    <property type="entry name" value="LYSOZYME-LIKE PROTEIN-RELATED"/>
    <property type="match status" value="1"/>
</dbReference>
<evidence type="ECO:0000256" key="1">
    <source>
        <dbReference type="ARBA" id="ARBA00023224"/>
    </source>
</evidence>
<dbReference type="OrthoDB" id="2489132at2"/>
<organism evidence="7 8">
    <name type="scientific">Desulfatibacillum alkenivorans DSM 16219</name>
    <dbReference type="NCBI Taxonomy" id="1121393"/>
    <lineage>
        <taxon>Bacteria</taxon>
        <taxon>Pseudomonadati</taxon>
        <taxon>Thermodesulfobacteriota</taxon>
        <taxon>Desulfobacteria</taxon>
        <taxon>Desulfobacterales</taxon>
        <taxon>Desulfatibacillaceae</taxon>
        <taxon>Desulfatibacillum</taxon>
    </lineage>
</organism>
<dbReference type="SMART" id="SM00304">
    <property type="entry name" value="HAMP"/>
    <property type="match status" value="1"/>
</dbReference>
<feature type="domain" description="HAMP" evidence="6">
    <location>
        <begin position="378"/>
        <end position="432"/>
    </location>
</feature>
<protein>
    <submittedName>
        <fullName evidence="7">Methyl-accepting chemotaxis protein</fullName>
    </submittedName>
</protein>
<dbReference type="Proteomes" id="UP000183994">
    <property type="component" value="Unassembled WGS sequence"/>
</dbReference>
<gene>
    <name evidence="7" type="ORF">SAMN02745216_03165</name>
</gene>
<feature type="domain" description="Methyl-accepting transducer" evidence="5">
    <location>
        <begin position="437"/>
        <end position="673"/>
    </location>
</feature>
<proteinExistence type="inferred from homology"/>
<dbReference type="AlphaFoldDB" id="A0A1M6R175"/>
<dbReference type="GO" id="GO:0016020">
    <property type="term" value="C:membrane"/>
    <property type="evidence" value="ECO:0007669"/>
    <property type="project" value="InterPro"/>
</dbReference>
<keyword evidence="1 3" id="KW-0807">Transducer</keyword>
<evidence type="ECO:0000313" key="8">
    <source>
        <dbReference type="Proteomes" id="UP000183994"/>
    </source>
</evidence>
<dbReference type="InterPro" id="IPR004089">
    <property type="entry name" value="MCPsignal_dom"/>
</dbReference>
<name>A0A1M6R175_9BACT</name>
<dbReference type="EMBL" id="FQZU01000021">
    <property type="protein sequence ID" value="SHK26241.1"/>
    <property type="molecule type" value="Genomic_DNA"/>
</dbReference>
<dbReference type="PROSITE" id="PS50885">
    <property type="entry name" value="HAMP"/>
    <property type="match status" value="1"/>
</dbReference>
<dbReference type="InterPro" id="IPR003660">
    <property type="entry name" value="HAMP_dom"/>
</dbReference>
<evidence type="ECO:0000259" key="6">
    <source>
        <dbReference type="PROSITE" id="PS50885"/>
    </source>
</evidence>
<dbReference type="Pfam" id="PF00015">
    <property type="entry name" value="MCPsignal"/>
    <property type="match status" value="1"/>
</dbReference>
<accession>A0A1M6R175</accession>
<evidence type="ECO:0000256" key="2">
    <source>
        <dbReference type="ARBA" id="ARBA00029447"/>
    </source>
</evidence>
<comment type="similarity">
    <text evidence="2">Belongs to the methyl-accepting chemotaxis (MCP) protein family.</text>
</comment>
<dbReference type="GO" id="GO:0007165">
    <property type="term" value="P:signal transduction"/>
    <property type="evidence" value="ECO:0007669"/>
    <property type="project" value="UniProtKB-KW"/>
</dbReference>
<dbReference type="CDD" id="cd06225">
    <property type="entry name" value="HAMP"/>
    <property type="match status" value="1"/>
</dbReference>
<dbReference type="PANTHER" id="PTHR32089">
    <property type="entry name" value="METHYL-ACCEPTING CHEMOTAXIS PROTEIN MCPB"/>
    <property type="match status" value="1"/>
</dbReference>
<reference evidence="8" key="1">
    <citation type="submission" date="2016-11" db="EMBL/GenBank/DDBJ databases">
        <authorList>
            <person name="Varghese N."/>
            <person name="Submissions S."/>
        </authorList>
    </citation>
    <scope>NUCLEOTIDE SEQUENCE [LARGE SCALE GENOMIC DNA]</scope>
    <source>
        <strain evidence="8">DSM 16219</strain>
    </source>
</reference>
<feature type="transmembrane region" description="Helical" evidence="4">
    <location>
        <begin position="9"/>
        <end position="31"/>
    </location>
</feature>
<evidence type="ECO:0000256" key="3">
    <source>
        <dbReference type="PROSITE-ProRule" id="PRU00284"/>
    </source>
</evidence>
<dbReference type="Pfam" id="PF00672">
    <property type="entry name" value="HAMP"/>
    <property type="match status" value="1"/>
</dbReference>
<dbReference type="PROSITE" id="PS50111">
    <property type="entry name" value="CHEMOTAXIS_TRANSDUC_2"/>
    <property type="match status" value="1"/>
</dbReference>
<keyword evidence="4" id="KW-1133">Transmembrane helix</keyword>
<dbReference type="SMART" id="SM00283">
    <property type="entry name" value="MA"/>
    <property type="match status" value="1"/>
</dbReference>
<keyword evidence="8" id="KW-1185">Reference proteome</keyword>
<dbReference type="Gene3D" id="1.10.287.950">
    <property type="entry name" value="Methyl-accepting chemotaxis protein"/>
    <property type="match status" value="1"/>
</dbReference>
<evidence type="ECO:0000313" key="7">
    <source>
        <dbReference type="EMBL" id="SHK26241.1"/>
    </source>
</evidence>
<feature type="transmembrane region" description="Helical" evidence="4">
    <location>
        <begin position="357"/>
        <end position="376"/>
    </location>
</feature>
<dbReference type="STRING" id="1121393.SAMN02745216_03165"/>
<dbReference type="RefSeq" id="WP_073477235.1">
    <property type="nucleotide sequence ID" value="NZ_FQZU01000021.1"/>
</dbReference>
<evidence type="ECO:0000259" key="5">
    <source>
        <dbReference type="PROSITE" id="PS50111"/>
    </source>
</evidence>
<keyword evidence="4" id="KW-0472">Membrane</keyword>
<keyword evidence="4" id="KW-0812">Transmembrane</keyword>